<comment type="pathway">
    <text evidence="9">Protein modification; lipoprotein biosynthesis (N-acyl transfer).</text>
</comment>
<evidence type="ECO:0000256" key="4">
    <source>
        <dbReference type="ARBA" id="ARBA00022679"/>
    </source>
</evidence>
<feature type="transmembrane region" description="Helical" evidence="9">
    <location>
        <begin position="60"/>
        <end position="81"/>
    </location>
</feature>
<dbReference type="PROSITE" id="PS50263">
    <property type="entry name" value="CN_HYDROLASE"/>
    <property type="match status" value="1"/>
</dbReference>
<dbReference type="GO" id="GO:0016410">
    <property type="term" value="F:N-acyltransferase activity"/>
    <property type="evidence" value="ECO:0007669"/>
    <property type="project" value="UniProtKB-UniRule"/>
</dbReference>
<dbReference type="InterPro" id="IPR045378">
    <property type="entry name" value="LNT_N"/>
</dbReference>
<evidence type="ECO:0000313" key="11">
    <source>
        <dbReference type="EMBL" id="MCS3904125.1"/>
    </source>
</evidence>
<name>A0AAE3HKP7_9GAMM</name>
<evidence type="ECO:0000256" key="5">
    <source>
        <dbReference type="ARBA" id="ARBA00022692"/>
    </source>
</evidence>
<dbReference type="InterPro" id="IPR004563">
    <property type="entry name" value="Apolipo_AcylTrfase"/>
</dbReference>
<dbReference type="EMBL" id="JANUCT010000016">
    <property type="protein sequence ID" value="MCS3904125.1"/>
    <property type="molecule type" value="Genomic_DNA"/>
</dbReference>
<gene>
    <name evidence="9" type="primary">lnt</name>
    <name evidence="11" type="ORF">J2T55_002158</name>
</gene>
<comment type="caution">
    <text evidence="11">The sequence shown here is derived from an EMBL/GenBank/DDBJ whole genome shotgun (WGS) entry which is preliminary data.</text>
</comment>
<evidence type="ECO:0000256" key="3">
    <source>
        <dbReference type="ARBA" id="ARBA00022475"/>
    </source>
</evidence>
<feature type="transmembrane region" description="Helical" evidence="9">
    <location>
        <begin position="123"/>
        <end position="142"/>
    </location>
</feature>
<accession>A0AAE3HKP7</accession>
<evidence type="ECO:0000313" key="12">
    <source>
        <dbReference type="Proteomes" id="UP001204445"/>
    </source>
</evidence>
<keyword evidence="8 9" id="KW-0012">Acyltransferase</keyword>
<dbReference type="NCBIfam" id="TIGR00546">
    <property type="entry name" value="lnt"/>
    <property type="match status" value="1"/>
</dbReference>
<proteinExistence type="inferred from homology"/>
<dbReference type="CDD" id="cd07571">
    <property type="entry name" value="ALP_N-acyl_transferase"/>
    <property type="match status" value="1"/>
</dbReference>
<comment type="subcellular location">
    <subcellularLocation>
        <location evidence="1 9">Cell membrane</location>
        <topology evidence="1 9">Multi-pass membrane protein</topology>
    </subcellularLocation>
</comment>
<dbReference type="RefSeq" id="WP_259056430.1">
    <property type="nucleotide sequence ID" value="NZ_JANUCT010000016.1"/>
</dbReference>
<evidence type="ECO:0000256" key="1">
    <source>
        <dbReference type="ARBA" id="ARBA00004651"/>
    </source>
</evidence>
<dbReference type="HAMAP" id="MF_01148">
    <property type="entry name" value="Lnt"/>
    <property type="match status" value="1"/>
</dbReference>
<dbReference type="InterPro" id="IPR036526">
    <property type="entry name" value="C-N_Hydrolase_sf"/>
</dbReference>
<dbReference type="GO" id="GO:0005886">
    <property type="term" value="C:plasma membrane"/>
    <property type="evidence" value="ECO:0007669"/>
    <property type="project" value="UniProtKB-SubCell"/>
</dbReference>
<keyword evidence="12" id="KW-1185">Reference proteome</keyword>
<protein>
    <recommendedName>
        <fullName evidence="9">Apolipoprotein N-acyltransferase</fullName>
        <shortName evidence="9">ALP N-acyltransferase</shortName>
        <ecNumber evidence="9">2.3.1.269</ecNumber>
    </recommendedName>
</protein>
<comment type="catalytic activity">
    <reaction evidence="9">
        <text>N-terminal S-1,2-diacyl-sn-glyceryl-L-cysteinyl-[lipoprotein] + a glycerophospholipid = N-acyl-S-1,2-diacyl-sn-glyceryl-L-cysteinyl-[lipoprotein] + a 2-acyl-sn-glycero-3-phospholipid + H(+)</text>
        <dbReference type="Rhea" id="RHEA:48228"/>
        <dbReference type="Rhea" id="RHEA-COMP:14681"/>
        <dbReference type="Rhea" id="RHEA-COMP:14684"/>
        <dbReference type="ChEBI" id="CHEBI:15378"/>
        <dbReference type="ChEBI" id="CHEBI:136912"/>
        <dbReference type="ChEBI" id="CHEBI:140656"/>
        <dbReference type="ChEBI" id="CHEBI:140657"/>
        <dbReference type="ChEBI" id="CHEBI:140660"/>
        <dbReference type="EC" id="2.3.1.269"/>
    </reaction>
</comment>
<dbReference type="AlphaFoldDB" id="A0AAE3HKP7"/>
<organism evidence="11 12">
    <name type="scientific">Methylohalomonas lacus</name>
    <dbReference type="NCBI Taxonomy" id="398773"/>
    <lineage>
        <taxon>Bacteria</taxon>
        <taxon>Pseudomonadati</taxon>
        <taxon>Pseudomonadota</taxon>
        <taxon>Gammaproteobacteria</taxon>
        <taxon>Methylohalomonadales</taxon>
        <taxon>Methylohalomonadaceae</taxon>
        <taxon>Methylohalomonas</taxon>
    </lineage>
</organism>
<feature type="transmembrane region" description="Helical" evidence="9">
    <location>
        <begin position="477"/>
        <end position="498"/>
    </location>
</feature>
<dbReference type="SUPFAM" id="SSF56317">
    <property type="entry name" value="Carbon-nitrogen hydrolase"/>
    <property type="match status" value="1"/>
</dbReference>
<feature type="transmembrane region" description="Helical" evidence="9">
    <location>
        <begin position="194"/>
        <end position="211"/>
    </location>
</feature>
<dbReference type="Proteomes" id="UP001204445">
    <property type="component" value="Unassembled WGS sequence"/>
</dbReference>
<dbReference type="PANTHER" id="PTHR38686">
    <property type="entry name" value="APOLIPOPROTEIN N-ACYLTRANSFERASE"/>
    <property type="match status" value="1"/>
</dbReference>
<keyword evidence="6 9" id="KW-1133">Transmembrane helix</keyword>
<dbReference type="PANTHER" id="PTHR38686:SF1">
    <property type="entry name" value="APOLIPOPROTEIN N-ACYLTRANSFERASE"/>
    <property type="match status" value="1"/>
</dbReference>
<dbReference type="Gene3D" id="3.60.110.10">
    <property type="entry name" value="Carbon-nitrogen hydrolase"/>
    <property type="match status" value="1"/>
</dbReference>
<keyword evidence="4 9" id="KW-0808">Transferase</keyword>
<comment type="function">
    <text evidence="9">Catalyzes the phospholipid dependent N-acylation of the N-terminal cysteine of apolipoprotein, the last step in lipoprotein maturation.</text>
</comment>
<dbReference type="Pfam" id="PF20154">
    <property type="entry name" value="LNT_N"/>
    <property type="match status" value="1"/>
</dbReference>
<dbReference type="EC" id="2.3.1.269" evidence="9"/>
<evidence type="ECO:0000256" key="8">
    <source>
        <dbReference type="ARBA" id="ARBA00023315"/>
    </source>
</evidence>
<dbReference type="InterPro" id="IPR003010">
    <property type="entry name" value="C-N_Hydrolase"/>
</dbReference>
<keyword evidence="3 9" id="KW-1003">Cell membrane</keyword>
<evidence type="ECO:0000256" key="2">
    <source>
        <dbReference type="ARBA" id="ARBA00010065"/>
    </source>
</evidence>
<sequence length="503" mass="55653">MLDKLRIPPVLLDLATLLAGLGVPLAFAPFEHGTLVYPALVVLLASWQTGTPGRAFWRGYLFGFGLFGFGVYWLHISINLFGGVNMVLALAATYLLVAFLALYPALVGWLLRRFFSHRPAIALLLAAPALWVLAEWLRSWLFTGFPWLNLGYSQLDLPLAGFMPLLGVYGVSWLVVLLAGLLTLTVLRTSWQRRTAAIAAGVALVLLAAAVNERRWTSAQGEPLQAALVQGAVPQALKWKSEQLQNTMRLYRDLSAPHWQQADLIIWPETAIPAFAHQIDDYLELLREQSRVTDTPLVLGLATREAGQQDYHNSILSIGHHEDVYHKRHLVPFGEYLPLKALLDPLLSFLQIPMSDFTPGTADRPLLELGTLTAGVSICYEDVFGEQVIQALPEAGVLINISNDAWFGDSIAPHQHLQMARARALESGRYMLRATNTGISAIIDERGRIKQRSPQFEPDALIAEMRLFSGLTPYARFGNGVIIIICLLSLGVALWLMVSGRKQ</sequence>
<keyword evidence="7 9" id="KW-0472">Membrane</keyword>
<evidence type="ECO:0000256" key="6">
    <source>
        <dbReference type="ARBA" id="ARBA00022989"/>
    </source>
</evidence>
<dbReference type="GO" id="GO:0042158">
    <property type="term" value="P:lipoprotein biosynthetic process"/>
    <property type="evidence" value="ECO:0007669"/>
    <property type="project" value="UniProtKB-UniRule"/>
</dbReference>
<dbReference type="Pfam" id="PF00795">
    <property type="entry name" value="CN_hydrolase"/>
    <property type="match status" value="1"/>
</dbReference>
<reference evidence="11" key="1">
    <citation type="submission" date="2022-08" db="EMBL/GenBank/DDBJ databases">
        <title>Genomic Encyclopedia of Type Strains, Phase III (KMG-III): the genomes of soil and plant-associated and newly described type strains.</title>
        <authorList>
            <person name="Whitman W."/>
        </authorList>
    </citation>
    <scope>NUCLEOTIDE SEQUENCE</scope>
    <source>
        <strain evidence="11">HMT 1</strain>
    </source>
</reference>
<feature type="transmembrane region" description="Helical" evidence="9">
    <location>
        <begin position="162"/>
        <end position="187"/>
    </location>
</feature>
<feature type="domain" description="CN hydrolase" evidence="10">
    <location>
        <begin position="229"/>
        <end position="467"/>
    </location>
</feature>
<feature type="transmembrane region" description="Helical" evidence="9">
    <location>
        <begin position="87"/>
        <end position="111"/>
    </location>
</feature>
<evidence type="ECO:0000256" key="9">
    <source>
        <dbReference type="HAMAP-Rule" id="MF_01148"/>
    </source>
</evidence>
<evidence type="ECO:0000256" key="7">
    <source>
        <dbReference type="ARBA" id="ARBA00023136"/>
    </source>
</evidence>
<comment type="similarity">
    <text evidence="2 9">Belongs to the CN hydrolase family. Apolipoprotein N-acyltransferase subfamily.</text>
</comment>
<evidence type="ECO:0000259" key="10">
    <source>
        <dbReference type="PROSITE" id="PS50263"/>
    </source>
</evidence>
<keyword evidence="5 9" id="KW-0812">Transmembrane</keyword>